<dbReference type="AlphaFoldDB" id="A0A2N9X684"/>
<sequence length="193" mass="22564">MFSPLFFVYMLITLVGLILFSYLYKQYKKAMLEYYRMGIFELRDELFDYAASGKLSFDDESYQLVRTLLNGYLRYAENLDIYCFLGYQKAIANKKIATVNLFMQKYKKTSKTLNKEQKEKLEKCLRQSALIAVTYMVKKSIFYCIFLTIKAVFCNGISKGINKTAWMCFRREKGETINQNLVTSIYEVGANAS</sequence>
<dbReference type="RefSeq" id="WP_100152568.1">
    <property type="nucleotide sequence ID" value="NZ_MEIL01000029.1"/>
</dbReference>
<protein>
    <submittedName>
        <fullName evidence="2">Uncharacterized protein</fullName>
    </submittedName>
</protein>
<reference evidence="2" key="1">
    <citation type="journal article" date="2017" name="MBio">
        <title>Type VI secretion-mediated competition in the bee gut microbiome.</title>
        <authorList>
            <person name="Steele M.I."/>
            <person name="Kwong W.K."/>
            <person name="Powell J.E."/>
            <person name="Whiteley M."/>
            <person name="Moran N.A."/>
        </authorList>
    </citation>
    <scope>NUCLEOTIDE SEQUENCE [LARGE SCALE GENOMIC DNA]</scope>
    <source>
        <strain evidence="2">WkB273</strain>
    </source>
</reference>
<keyword evidence="1" id="KW-0472">Membrane</keyword>
<organism evidence="2 3">
    <name type="scientific">Snodgrassella alvi</name>
    <dbReference type="NCBI Taxonomy" id="1196083"/>
    <lineage>
        <taxon>Bacteria</taxon>
        <taxon>Pseudomonadati</taxon>
        <taxon>Pseudomonadota</taxon>
        <taxon>Betaproteobacteria</taxon>
        <taxon>Neisseriales</taxon>
        <taxon>Neisseriaceae</taxon>
        <taxon>Snodgrassella</taxon>
    </lineage>
</organism>
<gene>
    <name evidence="2" type="ORF">BHC54_09230</name>
</gene>
<evidence type="ECO:0000313" key="2">
    <source>
        <dbReference type="EMBL" id="PIT38687.1"/>
    </source>
</evidence>
<proteinExistence type="predicted"/>
<evidence type="ECO:0000256" key="1">
    <source>
        <dbReference type="SAM" id="Phobius"/>
    </source>
</evidence>
<keyword evidence="1" id="KW-0812">Transmembrane</keyword>
<evidence type="ECO:0000313" key="3">
    <source>
        <dbReference type="Proteomes" id="UP000230202"/>
    </source>
</evidence>
<accession>A0A2N9X684</accession>
<feature type="transmembrane region" description="Helical" evidence="1">
    <location>
        <begin position="6"/>
        <end position="24"/>
    </location>
</feature>
<keyword evidence="3" id="KW-1185">Reference proteome</keyword>
<comment type="caution">
    <text evidence="2">The sequence shown here is derived from an EMBL/GenBank/DDBJ whole genome shotgun (WGS) entry which is preliminary data.</text>
</comment>
<keyword evidence="1" id="KW-1133">Transmembrane helix</keyword>
<dbReference type="Proteomes" id="UP000230202">
    <property type="component" value="Unassembled WGS sequence"/>
</dbReference>
<dbReference type="EMBL" id="MEIL01000029">
    <property type="protein sequence ID" value="PIT38687.1"/>
    <property type="molecule type" value="Genomic_DNA"/>
</dbReference>
<name>A0A2N9X684_9NEIS</name>